<dbReference type="InterPro" id="IPR012434">
    <property type="entry name" value="DUF1631"/>
</dbReference>
<proteinExistence type="predicted"/>
<name>A0A0H5A5W1_9PSED</name>
<organism evidence="2 3">
    <name type="scientific">Pseudomonas trivialis</name>
    <dbReference type="NCBI Taxonomy" id="200450"/>
    <lineage>
        <taxon>Bacteria</taxon>
        <taxon>Pseudomonadati</taxon>
        <taxon>Pseudomonadota</taxon>
        <taxon>Gammaproteobacteria</taxon>
        <taxon>Pseudomonadales</taxon>
        <taxon>Pseudomonadaceae</taxon>
        <taxon>Pseudomonas</taxon>
    </lineage>
</organism>
<dbReference type="PATRIC" id="fig|200450.3.peg.2079"/>
<reference evidence="3" key="2">
    <citation type="submission" date="2015-05" db="EMBL/GenBank/DDBJ databases">
        <authorList>
            <person name="Swarnkar M.K."/>
            <person name="Vyas P."/>
            <person name="Rahi P."/>
            <person name="Thakur R."/>
            <person name="Thakur N."/>
            <person name="Singh A.K."/>
            <person name="Gulati A."/>
        </authorList>
    </citation>
    <scope>NUCLEOTIDE SEQUENCE [LARGE SCALE GENOMIC DNA]</scope>
    <source>
        <strain evidence="3">745</strain>
    </source>
</reference>
<dbReference type="AlphaFoldDB" id="A0A0H5A5W1"/>
<accession>A0A0H5A5W1</accession>
<dbReference type="Pfam" id="PF07793">
    <property type="entry name" value="DUF1631"/>
    <property type="match status" value="1"/>
</dbReference>
<sequence length="716" mass="79927">MHNDGKVVPIKKAHATPSPLARLPVVLLQVRDKAVQQLQQGLQDLFDNADDTLFEMADKSRNTLDHHIFFEAMRDLRLKRKNFERVFLEQLFEAFASLGQAGRGELQLVPVVSYDAPPGSSRDDLEKAVALEAMLGRVRHRDGLALGQLTARLSALLGNRLDERENPLGPALLCEFFLRAGRSLGVEIRVKLIMLKLFEKYVLSDADQLYGEANQLLVATGVLPDLEAVPSRRLEARATRKHPREEPLPATDQPVDENGQEAFAALQELLTAVRGSVAPTLEASAEPLPISTRDLLRLLSHLQQYVPEPEAEDDFDLRNQLEQLLTRVSVKSGKSRVVEDADEDVINLIALLFEFILNDRAVPDAFKALIGRLQIPMLKVALLDKSFLSRAGHPARRLLNEIAVAAMGSSPHDDYQRDPLYLRIEQVVQRLLNEFIEDPAIFPELLAEFSAFTADERRRSELLEQHTREAEAGRVRTEAARQRVADVLNRRLLGKVLPRPVVQFLQQAWSQVLLLASLKHGEQSVQWQAALRTMDELIWSVSLQPDTEAGRHLLEQLPGLLKALRDGLSSAAFDPFSTREFFLRLQALHVQAPEGIEELIEVHEPFVLSAASPDPVIDLPSNDPDLLKAQELKVGSWVVFQADATSTLRCKLTAIMAPANTYIFTSRTGLKVLEKSAGQLALAFKRGTLHSLDDGPLFERALAAVVNKLRQLNRGK</sequence>
<dbReference type="RefSeq" id="WP_049710050.1">
    <property type="nucleotide sequence ID" value="NZ_CP011507.1"/>
</dbReference>
<dbReference type="EMBL" id="CP011507">
    <property type="protein sequence ID" value="AKS06434.1"/>
    <property type="molecule type" value="Genomic_DNA"/>
</dbReference>
<dbReference type="KEGG" id="ptv:AA957_10000"/>
<protein>
    <submittedName>
        <fullName evidence="2">Thymidine phosphorylase</fullName>
    </submittedName>
</protein>
<evidence type="ECO:0000256" key="1">
    <source>
        <dbReference type="SAM" id="MobiDB-lite"/>
    </source>
</evidence>
<dbReference type="OrthoDB" id="6188167at2"/>
<evidence type="ECO:0000313" key="3">
    <source>
        <dbReference type="Proteomes" id="UP000036608"/>
    </source>
</evidence>
<feature type="compositionally biased region" description="Basic and acidic residues" evidence="1">
    <location>
        <begin position="236"/>
        <end position="247"/>
    </location>
</feature>
<evidence type="ECO:0000313" key="2">
    <source>
        <dbReference type="EMBL" id="AKS06434.1"/>
    </source>
</evidence>
<gene>
    <name evidence="2" type="ORF">AA957_10000</name>
</gene>
<dbReference type="Proteomes" id="UP000036608">
    <property type="component" value="Chromosome"/>
</dbReference>
<reference evidence="2 3" key="1">
    <citation type="journal article" date="2015" name="Genome Announc.">
        <title>Complete Genome Sequence of the Rhizobacterium Pseudomonas trivialis Strain IHBB745 with Multiple Plant Growth-Promoting Activities and Tolerance to Desiccation and Alkalinity.</title>
        <authorList>
            <person name="Gulati A."/>
            <person name="Swarnkar M.K."/>
            <person name="Vyas P."/>
            <person name="Rahi P."/>
            <person name="Thakur R."/>
            <person name="Thakur N."/>
            <person name="Singh A.K."/>
        </authorList>
    </citation>
    <scope>NUCLEOTIDE SEQUENCE [LARGE SCALE GENOMIC DNA]</scope>
    <source>
        <strain evidence="3">745</strain>
    </source>
</reference>
<feature type="region of interest" description="Disordered" evidence="1">
    <location>
        <begin position="236"/>
        <end position="256"/>
    </location>
</feature>